<dbReference type="EMBL" id="JALJOS010000019">
    <property type="protein sequence ID" value="KAK9826943.1"/>
    <property type="molecule type" value="Genomic_DNA"/>
</dbReference>
<dbReference type="InterPro" id="IPR010719">
    <property type="entry name" value="MnmM_MeTrfase"/>
</dbReference>
<keyword evidence="2" id="KW-1185">Reference proteome</keyword>
<dbReference type="PANTHER" id="PTHR35276:SF1">
    <property type="entry name" value="TRNA (MNM(5)S(2)U34)-METHYLTRANSFERASE, CHLOROPLASTIC"/>
    <property type="match status" value="1"/>
</dbReference>
<sequence>MPPRREWHAARAARDPLSPVASLLRTAQRALAPCRKRTACAALPTDTAFLAGSRAPAKTAHTLFRRLADPCNKFSPGSVQALASQAPIALRKPVNVRVTSLAHQIWSQVVDQGDMVVDATCGRGADTLWLANAVGPTGTVHAFDIQDEAIRSSRVMIEEAALPGGTGHVSFVHDSHANMQAHLPKDAAIMLTCFNLGYLPSGDKSLTTQAESTLAGLKAASETTAPGGLISIISYTHHPGGRREFEAVQDFASKLPPEMWLSSETHFRNRQVAPALFNIYRLPSR</sequence>
<dbReference type="SUPFAM" id="SSF53335">
    <property type="entry name" value="S-adenosyl-L-methionine-dependent methyltransferases"/>
    <property type="match status" value="1"/>
</dbReference>
<proteinExistence type="predicted"/>
<dbReference type="InterPro" id="IPR029063">
    <property type="entry name" value="SAM-dependent_MTases_sf"/>
</dbReference>
<comment type="caution">
    <text evidence="1">The sequence shown here is derived from an EMBL/GenBank/DDBJ whole genome shotgun (WGS) entry which is preliminary data.</text>
</comment>
<dbReference type="Gene3D" id="3.40.50.150">
    <property type="entry name" value="Vaccinia Virus protein VP39"/>
    <property type="match status" value="1"/>
</dbReference>
<accession>A0AAW1R0A7</accession>
<evidence type="ECO:0000313" key="1">
    <source>
        <dbReference type="EMBL" id="KAK9826943.1"/>
    </source>
</evidence>
<reference evidence="1 2" key="1">
    <citation type="journal article" date="2024" name="Nat. Commun.">
        <title>Phylogenomics reveals the evolutionary origins of lichenization in chlorophyte algae.</title>
        <authorList>
            <person name="Puginier C."/>
            <person name="Libourel C."/>
            <person name="Otte J."/>
            <person name="Skaloud P."/>
            <person name="Haon M."/>
            <person name="Grisel S."/>
            <person name="Petersen M."/>
            <person name="Berrin J.G."/>
            <person name="Delaux P.M."/>
            <person name="Dal Grande F."/>
            <person name="Keller J."/>
        </authorList>
    </citation>
    <scope>NUCLEOTIDE SEQUENCE [LARGE SCALE GENOMIC DNA]</scope>
    <source>
        <strain evidence="1 2">SAG 2145</strain>
    </source>
</reference>
<gene>
    <name evidence="1" type="ORF">WJX74_001210</name>
</gene>
<evidence type="ECO:0008006" key="3">
    <source>
        <dbReference type="Google" id="ProtNLM"/>
    </source>
</evidence>
<evidence type="ECO:0000313" key="2">
    <source>
        <dbReference type="Proteomes" id="UP001438707"/>
    </source>
</evidence>
<protein>
    <recommendedName>
        <fullName evidence="3">rRNA methylase</fullName>
    </recommendedName>
</protein>
<organism evidence="1 2">
    <name type="scientific">Apatococcus lobatus</name>
    <dbReference type="NCBI Taxonomy" id="904363"/>
    <lineage>
        <taxon>Eukaryota</taxon>
        <taxon>Viridiplantae</taxon>
        <taxon>Chlorophyta</taxon>
        <taxon>core chlorophytes</taxon>
        <taxon>Trebouxiophyceae</taxon>
        <taxon>Chlorellales</taxon>
        <taxon>Chlorellaceae</taxon>
        <taxon>Apatococcus</taxon>
    </lineage>
</organism>
<dbReference type="AlphaFoldDB" id="A0AAW1R0A7"/>
<dbReference type="Proteomes" id="UP001438707">
    <property type="component" value="Unassembled WGS sequence"/>
</dbReference>
<dbReference type="PANTHER" id="PTHR35276">
    <property type="entry name" value="S-ADENOSYL-L-METHIONINE-DEPENDENT METHYLTRANSFERASES SUPERFAMILY PROTEIN"/>
    <property type="match status" value="1"/>
</dbReference>
<name>A0AAW1R0A7_9CHLO</name>
<dbReference type="Pfam" id="PF06962">
    <property type="entry name" value="rRNA_methylase"/>
    <property type="match status" value="1"/>
</dbReference>